<name>A0A5B7KHK5_PORTR</name>
<protein>
    <submittedName>
        <fullName evidence="1">Uncharacterized protein</fullName>
    </submittedName>
</protein>
<sequence length="86" mass="10120">MDLTQRPEVLAGKRLSSPHPRCCFANKAQFFVWLEIRISQRYVCLQHSIIPSLCLFKEELYSQEKYFSCPDLPQRLHLCSCRVQST</sequence>
<evidence type="ECO:0000313" key="2">
    <source>
        <dbReference type="Proteomes" id="UP000324222"/>
    </source>
</evidence>
<comment type="caution">
    <text evidence="1">The sequence shown here is derived from an EMBL/GenBank/DDBJ whole genome shotgun (WGS) entry which is preliminary data.</text>
</comment>
<gene>
    <name evidence="1" type="ORF">E2C01_100443</name>
</gene>
<dbReference type="EMBL" id="VSRR010142518">
    <property type="protein sequence ID" value="MPD04738.1"/>
    <property type="molecule type" value="Genomic_DNA"/>
</dbReference>
<dbReference type="Proteomes" id="UP000324222">
    <property type="component" value="Unassembled WGS sequence"/>
</dbReference>
<dbReference type="AlphaFoldDB" id="A0A5B7KHK5"/>
<proteinExistence type="predicted"/>
<accession>A0A5B7KHK5</accession>
<reference evidence="1 2" key="1">
    <citation type="submission" date="2019-05" db="EMBL/GenBank/DDBJ databases">
        <title>Another draft genome of Portunus trituberculatus and its Hox gene families provides insights of decapod evolution.</title>
        <authorList>
            <person name="Jeong J.-H."/>
            <person name="Song I."/>
            <person name="Kim S."/>
            <person name="Choi T."/>
            <person name="Kim D."/>
            <person name="Ryu S."/>
            <person name="Kim W."/>
        </authorList>
    </citation>
    <scope>NUCLEOTIDE SEQUENCE [LARGE SCALE GENOMIC DNA]</scope>
    <source>
        <tissue evidence="1">Muscle</tissue>
    </source>
</reference>
<organism evidence="1 2">
    <name type="scientific">Portunus trituberculatus</name>
    <name type="common">Swimming crab</name>
    <name type="synonym">Neptunus trituberculatus</name>
    <dbReference type="NCBI Taxonomy" id="210409"/>
    <lineage>
        <taxon>Eukaryota</taxon>
        <taxon>Metazoa</taxon>
        <taxon>Ecdysozoa</taxon>
        <taxon>Arthropoda</taxon>
        <taxon>Crustacea</taxon>
        <taxon>Multicrustacea</taxon>
        <taxon>Malacostraca</taxon>
        <taxon>Eumalacostraca</taxon>
        <taxon>Eucarida</taxon>
        <taxon>Decapoda</taxon>
        <taxon>Pleocyemata</taxon>
        <taxon>Brachyura</taxon>
        <taxon>Eubrachyura</taxon>
        <taxon>Portunoidea</taxon>
        <taxon>Portunidae</taxon>
        <taxon>Portuninae</taxon>
        <taxon>Portunus</taxon>
    </lineage>
</organism>
<evidence type="ECO:0000313" key="1">
    <source>
        <dbReference type="EMBL" id="MPD04738.1"/>
    </source>
</evidence>
<keyword evidence="2" id="KW-1185">Reference proteome</keyword>